<dbReference type="EMBL" id="KE504147">
    <property type="protein sequence ID" value="EPT00722.1"/>
    <property type="molecule type" value="Genomic_DNA"/>
</dbReference>
<dbReference type="InterPro" id="IPR043129">
    <property type="entry name" value="ATPase_NBD"/>
</dbReference>
<name>S8E6V2_FOMSC</name>
<accession>S8E6V2</accession>
<dbReference type="Proteomes" id="UP000015241">
    <property type="component" value="Unassembled WGS sequence"/>
</dbReference>
<dbReference type="InParanoid" id="S8E6V2"/>
<dbReference type="PANTHER" id="PTHR14187">
    <property type="entry name" value="ALPHA KINASE/ELONGATION FACTOR 2 KINASE"/>
    <property type="match status" value="1"/>
</dbReference>
<dbReference type="HOGENOM" id="CLU_009958_1_0_1"/>
<organism evidence="1 2">
    <name type="scientific">Fomitopsis schrenkii</name>
    <name type="common">Brown rot fungus</name>
    <dbReference type="NCBI Taxonomy" id="2126942"/>
    <lineage>
        <taxon>Eukaryota</taxon>
        <taxon>Fungi</taxon>
        <taxon>Dikarya</taxon>
        <taxon>Basidiomycota</taxon>
        <taxon>Agaricomycotina</taxon>
        <taxon>Agaricomycetes</taxon>
        <taxon>Polyporales</taxon>
        <taxon>Fomitopsis</taxon>
    </lineage>
</organism>
<evidence type="ECO:0000313" key="1">
    <source>
        <dbReference type="EMBL" id="EPT00722.1"/>
    </source>
</evidence>
<dbReference type="Gene3D" id="3.30.420.40">
    <property type="match status" value="1"/>
</dbReference>
<sequence>MLQLEPYKGNGRVLVLAIDIGTTYSGVAYCVLDPGEIPKVLSVTRFPGQEGKNKSRDVKIPSVLYYDQGGNLRAVGAAAMLPNVQEDAYEHEWTLIKWFKLHLLPQSILPGAALPPIDADKTAVEILADYLEYVFGCAKDFISETNPSGRQILSSHTPIDFVLSHPNGWLGPQQNSMRRAAILAKLIPDTDEGASRLQFVTEGEASLHIISYI</sequence>
<proteinExistence type="predicted"/>
<dbReference type="CDD" id="cd10170">
    <property type="entry name" value="ASKHA_NBD_HSP70"/>
    <property type="match status" value="1"/>
</dbReference>
<dbReference type="SUPFAM" id="SSF53067">
    <property type="entry name" value="Actin-like ATPase domain"/>
    <property type="match status" value="1"/>
</dbReference>
<evidence type="ECO:0000313" key="2">
    <source>
        <dbReference type="Proteomes" id="UP000015241"/>
    </source>
</evidence>
<dbReference type="eggNOG" id="KOG0101">
    <property type="taxonomic scope" value="Eukaryota"/>
</dbReference>
<protein>
    <submittedName>
        <fullName evidence="1">Uncharacterized protein</fullName>
    </submittedName>
</protein>
<keyword evidence="2" id="KW-1185">Reference proteome</keyword>
<dbReference type="PANTHER" id="PTHR14187:SF5">
    <property type="entry name" value="HEAT SHOCK 70 KDA PROTEIN 12A"/>
    <property type="match status" value="1"/>
</dbReference>
<dbReference type="AlphaFoldDB" id="S8E6V2"/>
<dbReference type="STRING" id="743788.S8E6V2"/>
<gene>
    <name evidence="1" type="ORF">FOMPIDRAFT_1122045</name>
</gene>
<reference evidence="1 2" key="1">
    <citation type="journal article" date="2012" name="Science">
        <title>The Paleozoic origin of enzymatic lignin decomposition reconstructed from 31 fungal genomes.</title>
        <authorList>
            <person name="Floudas D."/>
            <person name="Binder M."/>
            <person name="Riley R."/>
            <person name="Barry K."/>
            <person name="Blanchette R.A."/>
            <person name="Henrissat B."/>
            <person name="Martinez A.T."/>
            <person name="Otillar R."/>
            <person name="Spatafora J.W."/>
            <person name="Yadav J.S."/>
            <person name="Aerts A."/>
            <person name="Benoit I."/>
            <person name="Boyd A."/>
            <person name="Carlson A."/>
            <person name="Copeland A."/>
            <person name="Coutinho P.M."/>
            <person name="de Vries R.P."/>
            <person name="Ferreira P."/>
            <person name="Findley K."/>
            <person name="Foster B."/>
            <person name="Gaskell J."/>
            <person name="Glotzer D."/>
            <person name="Gorecki P."/>
            <person name="Heitman J."/>
            <person name="Hesse C."/>
            <person name="Hori C."/>
            <person name="Igarashi K."/>
            <person name="Jurgens J.A."/>
            <person name="Kallen N."/>
            <person name="Kersten P."/>
            <person name="Kohler A."/>
            <person name="Kuees U."/>
            <person name="Kumar T.K.A."/>
            <person name="Kuo A."/>
            <person name="LaButti K."/>
            <person name="Larrondo L.F."/>
            <person name="Lindquist E."/>
            <person name="Ling A."/>
            <person name="Lombard V."/>
            <person name="Lucas S."/>
            <person name="Lundell T."/>
            <person name="Martin R."/>
            <person name="McLaughlin D.J."/>
            <person name="Morgenstern I."/>
            <person name="Morin E."/>
            <person name="Murat C."/>
            <person name="Nagy L.G."/>
            <person name="Nolan M."/>
            <person name="Ohm R.A."/>
            <person name="Patyshakuliyeva A."/>
            <person name="Rokas A."/>
            <person name="Ruiz-Duenas F.J."/>
            <person name="Sabat G."/>
            <person name="Salamov A."/>
            <person name="Samejima M."/>
            <person name="Schmutz J."/>
            <person name="Slot J.C."/>
            <person name="St John F."/>
            <person name="Stenlid J."/>
            <person name="Sun H."/>
            <person name="Sun S."/>
            <person name="Syed K."/>
            <person name="Tsang A."/>
            <person name="Wiebenga A."/>
            <person name="Young D."/>
            <person name="Pisabarro A."/>
            <person name="Eastwood D.C."/>
            <person name="Martin F."/>
            <person name="Cullen D."/>
            <person name="Grigoriev I.V."/>
            <person name="Hibbett D.S."/>
        </authorList>
    </citation>
    <scope>NUCLEOTIDE SEQUENCE</scope>
    <source>
        <strain evidence="2">FP-58527</strain>
    </source>
</reference>
<dbReference type="OrthoDB" id="2963168at2759"/>